<keyword evidence="2" id="KW-1185">Reference proteome</keyword>
<gene>
    <name evidence="1" type="ORF">BaRGS_00038175</name>
</gene>
<comment type="caution">
    <text evidence="1">The sequence shown here is derived from an EMBL/GenBank/DDBJ whole genome shotgun (WGS) entry which is preliminary data.</text>
</comment>
<dbReference type="Proteomes" id="UP001519460">
    <property type="component" value="Unassembled WGS sequence"/>
</dbReference>
<organism evidence="1 2">
    <name type="scientific">Batillaria attramentaria</name>
    <dbReference type="NCBI Taxonomy" id="370345"/>
    <lineage>
        <taxon>Eukaryota</taxon>
        <taxon>Metazoa</taxon>
        <taxon>Spiralia</taxon>
        <taxon>Lophotrochozoa</taxon>
        <taxon>Mollusca</taxon>
        <taxon>Gastropoda</taxon>
        <taxon>Caenogastropoda</taxon>
        <taxon>Sorbeoconcha</taxon>
        <taxon>Cerithioidea</taxon>
        <taxon>Batillariidae</taxon>
        <taxon>Batillaria</taxon>
    </lineage>
</organism>
<sequence length="70" mass="7597">MFTAPALALDTQISNIPFSRRAGNGHQNLNPCSIGKRSTLGTPRLELRTKEGVSPPAVRLIVRVQETPCL</sequence>
<reference evidence="1 2" key="1">
    <citation type="journal article" date="2023" name="Sci. Data">
        <title>Genome assembly of the Korean intertidal mud-creeper Batillaria attramentaria.</title>
        <authorList>
            <person name="Patra A.K."/>
            <person name="Ho P.T."/>
            <person name="Jun S."/>
            <person name="Lee S.J."/>
            <person name="Kim Y."/>
            <person name="Won Y.J."/>
        </authorList>
    </citation>
    <scope>NUCLEOTIDE SEQUENCE [LARGE SCALE GENOMIC DNA]</scope>
    <source>
        <strain evidence="1">Wonlab-2016</strain>
    </source>
</reference>
<accession>A0ABD0J826</accession>
<dbReference type="AlphaFoldDB" id="A0ABD0J826"/>
<proteinExistence type="predicted"/>
<evidence type="ECO:0000313" key="2">
    <source>
        <dbReference type="Proteomes" id="UP001519460"/>
    </source>
</evidence>
<evidence type="ECO:0000313" key="1">
    <source>
        <dbReference type="EMBL" id="KAK7463270.1"/>
    </source>
</evidence>
<dbReference type="EMBL" id="JACVVK020000603">
    <property type="protein sequence ID" value="KAK7463270.1"/>
    <property type="molecule type" value="Genomic_DNA"/>
</dbReference>
<name>A0ABD0J826_9CAEN</name>
<protein>
    <submittedName>
        <fullName evidence="1">Uncharacterized protein</fullName>
    </submittedName>
</protein>